<dbReference type="RefSeq" id="WP_064630656.1">
    <property type="nucleotide sequence ID" value="NZ_LQYE01000023.1"/>
</dbReference>
<accession>A0A179VBI5</accession>
<name>A0A179VBI5_9MYCO</name>
<keyword evidence="1" id="KW-0472">Membrane</keyword>
<evidence type="ECO:0000313" key="3">
    <source>
        <dbReference type="Proteomes" id="UP000186919"/>
    </source>
</evidence>
<reference evidence="2 3" key="1">
    <citation type="submission" date="2016-01" db="EMBL/GenBank/DDBJ databases">
        <title>Mycobacterium immunogenum strain CD11_6 genome sequencing and assembly.</title>
        <authorList>
            <person name="Kaur G."/>
            <person name="Nair G.R."/>
            <person name="Mayilraj S."/>
        </authorList>
    </citation>
    <scope>NUCLEOTIDE SEQUENCE [LARGE SCALE GENOMIC DNA]</scope>
    <source>
        <strain evidence="2 3">CD11-6</strain>
    </source>
</reference>
<keyword evidence="1" id="KW-1133">Transmembrane helix</keyword>
<feature type="transmembrane region" description="Helical" evidence="1">
    <location>
        <begin position="226"/>
        <end position="247"/>
    </location>
</feature>
<organism evidence="2 3">
    <name type="scientific">Mycobacteroides immunogenum</name>
    <dbReference type="NCBI Taxonomy" id="83262"/>
    <lineage>
        <taxon>Bacteria</taxon>
        <taxon>Bacillati</taxon>
        <taxon>Actinomycetota</taxon>
        <taxon>Actinomycetes</taxon>
        <taxon>Mycobacteriales</taxon>
        <taxon>Mycobacteriaceae</taxon>
        <taxon>Mycobacteroides</taxon>
    </lineage>
</organism>
<feature type="transmembrane region" description="Helical" evidence="1">
    <location>
        <begin position="105"/>
        <end position="124"/>
    </location>
</feature>
<gene>
    <name evidence="2" type="ORF">AWB85_08455</name>
</gene>
<feature type="transmembrane region" description="Helical" evidence="1">
    <location>
        <begin position="12"/>
        <end position="29"/>
    </location>
</feature>
<feature type="transmembrane region" description="Helical" evidence="1">
    <location>
        <begin position="71"/>
        <end position="93"/>
    </location>
</feature>
<sequence>MGHAVGEGLQLLRIGILLCFLPAILYRIWRIWRYPTSVPAVAATSFGICVWVWLLTFTDGVWPILPPLVRAISAGGCWTVAVAGCLQVFVIGIRGDVSPARIRRGVWVTFTATAVALAVVTAAASRSEMLLTTSDMYAVIDSLASEGDFWSNTALGLSSGFALVVFSQLAWVGLRHADRTPVGTGLGLLAAASVFEIATTAIGGIMRPLGLGSGWIAGPVGLWGRTVMGCIGAILVIVGFLWPPVVMRIQARRDARRLRPLHNALGHAFPQLFPPDESRIRLSDLVFEWATHIQDGLTLLAQHRQTPVHAGSEVPQGVVDRASHVVNWLLDKSVPGFSCEWLRAPDGVSDEEWVLTIADRFRSVDGARVSDSGRHDLENAES</sequence>
<evidence type="ECO:0000313" key="2">
    <source>
        <dbReference type="EMBL" id="OAT68335.1"/>
    </source>
</evidence>
<feature type="transmembrane region" description="Helical" evidence="1">
    <location>
        <begin position="41"/>
        <end position="65"/>
    </location>
</feature>
<feature type="transmembrane region" description="Helical" evidence="1">
    <location>
        <begin position="154"/>
        <end position="174"/>
    </location>
</feature>
<protein>
    <submittedName>
        <fullName evidence="2">Uncharacterized protein</fullName>
    </submittedName>
</protein>
<evidence type="ECO:0000256" key="1">
    <source>
        <dbReference type="SAM" id="Phobius"/>
    </source>
</evidence>
<dbReference type="Proteomes" id="UP000186919">
    <property type="component" value="Unassembled WGS sequence"/>
</dbReference>
<keyword evidence="1" id="KW-0812">Transmembrane</keyword>
<comment type="caution">
    <text evidence="2">The sequence shown here is derived from an EMBL/GenBank/DDBJ whole genome shotgun (WGS) entry which is preliminary data.</text>
</comment>
<proteinExistence type="predicted"/>
<dbReference type="EMBL" id="LQYE01000023">
    <property type="protein sequence ID" value="OAT68335.1"/>
    <property type="molecule type" value="Genomic_DNA"/>
</dbReference>
<dbReference type="AlphaFoldDB" id="A0A179VBI5"/>
<feature type="transmembrane region" description="Helical" evidence="1">
    <location>
        <begin position="186"/>
        <end position="206"/>
    </location>
</feature>